<keyword evidence="6" id="KW-1133">Transmembrane helix</keyword>
<dbReference type="Gene3D" id="2.60.40.10">
    <property type="entry name" value="Immunoglobulins"/>
    <property type="match status" value="6"/>
</dbReference>
<evidence type="ECO:0000256" key="2">
    <source>
        <dbReference type="ARBA" id="ARBA00008921"/>
    </source>
</evidence>
<reference evidence="12" key="2">
    <citation type="submission" date="2025-09" db="UniProtKB">
        <authorList>
            <consortium name="Ensembl"/>
        </authorList>
    </citation>
    <scope>IDENTIFICATION</scope>
</reference>
<dbReference type="GO" id="GO:0004924">
    <property type="term" value="F:oncostatin-M receptor activity"/>
    <property type="evidence" value="ECO:0007669"/>
    <property type="project" value="Ensembl"/>
</dbReference>
<evidence type="ECO:0000256" key="1">
    <source>
        <dbReference type="ARBA" id="ARBA00004479"/>
    </source>
</evidence>
<keyword evidence="8" id="KW-0675">Receptor</keyword>
<dbReference type="PANTHER" id="PTHR48423:SF1">
    <property type="entry name" value="INTERLEUKIN-27 RECEPTOR SUBUNIT ALPHA"/>
    <property type="match status" value="1"/>
</dbReference>
<dbReference type="SMART" id="SM00060">
    <property type="entry name" value="FN3"/>
    <property type="match status" value="2"/>
</dbReference>
<comment type="subcellular location">
    <subcellularLocation>
        <location evidence="1">Membrane</location>
        <topology evidence="1">Single-pass type I membrane protein</topology>
    </subcellularLocation>
</comment>
<protein>
    <submittedName>
        <fullName evidence="12">Oncostatin M receptor</fullName>
    </submittedName>
</protein>
<evidence type="ECO:0000256" key="3">
    <source>
        <dbReference type="ARBA" id="ARBA00022692"/>
    </source>
</evidence>
<dbReference type="GO" id="GO:0005900">
    <property type="term" value="C:oncostatin-M receptor complex"/>
    <property type="evidence" value="ECO:0007669"/>
    <property type="project" value="Ensembl"/>
</dbReference>
<evidence type="ECO:0000256" key="9">
    <source>
        <dbReference type="ARBA" id="ARBA00023180"/>
    </source>
</evidence>
<dbReference type="GO" id="GO:0008284">
    <property type="term" value="P:positive regulation of cell population proliferation"/>
    <property type="evidence" value="ECO:0007669"/>
    <property type="project" value="Ensembl"/>
</dbReference>
<dbReference type="InterPro" id="IPR003961">
    <property type="entry name" value="FN3_dom"/>
</dbReference>
<dbReference type="GO" id="GO:0016324">
    <property type="term" value="C:apical plasma membrane"/>
    <property type="evidence" value="ECO:0007669"/>
    <property type="project" value="Ensembl"/>
</dbReference>
<reference evidence="12" key="1">
    <citation type="submission" date="2025-08" db="UniProtKB">
        <authorList>
            <consortium name="Ensembl"/>
        </authorList>
    </citation>
    <scope>IDENTIFICATION</scope>
</reference>
<evidence type="ECO:0000313" key="12">
    <source>
        <dbReference type="Ensembl" id="ENSCABP00000009415.1"/>
    </source>
</evidence>
<dbReference type="Pfam" id="PF00041">
    <property type="entry name" value="fn3"/>
    <property type="match status" value="1"/>
</dbReference>
<dbReference type="InterPro" id="IPR036116">
    <property type="entry name" value="FN3_sf"/>
</dbReference>
<sequence>MGHFSSGHSIIACLGSNNLMMLSRHECSYFLTIFTLPETQEFLPTFLKVSRNLPLQRLLVEWDVSDLAHQFELEMVFDIQVSRSEEMNVVWTEYYNTTLSKLNKTLHWSWDSELPLECTSHSVRIRSMVNDERFSKLWSSWSQWKTVLDTSDDYTPYIFPEDKVVEEGSNVTFCCIGGKDSRILNFLFNYTEYYYPDSNTSQRNMVITVNKVLHAEMPGIPAFCNLSGKGNKNYSATLLFVGKPPHEPKGLSCDTRDMTTLTCTWDPGEDTYLYGSSQKTLCYPETETDLEPIRCSWMIGQQMIYNLTLTAQNPLGETSANFVLDVAHRGKGFPAPFVQSNSYPHLTLGGLQPFTNYAFRMRCGAASHFWKWSEWSKTIRGRTNEAGKLDVWREVTPVLGGRNVTLFWKVSPGISFEITLEKLGKASEPEHISISALQNSTTISIDNHSYKISVAARNNIASSLPSVIIISRVDHTDLEEERVNGTVDGIYISWKATNAFHGYIVDWCNFPRSQLCDFQWKRFDFNTSSCLINSAAFMPGVRYSFRVYGSLANEDFFLGKKVGYTKELAPRLNPQGKITEMSSHTVTITWDSYPINESQPGFIRGYHVYVKTMEEECSLKGSTKHALSDGTVLCKYTVENPEEKRYVVKHLMPETTYALAVKAYTGGGETPIDAYIRVDTLHDISYLFVCVFSRIKDCCCPEIPNPNKSKALSCNGLKLNSEAVMKLTDCIPDTIVLENTSEANTLQLWSHGTILERESKVINPSWVYFVQKEEGDLMCTQSAPEACTSFENLAYSSQIALGSNFYQNLWMSEKSEPQLSISSYQPQHYTEIPSKDTVTSLREITEREDSLRYISQMEVPCSEVKLSNLPHSTEPLEHSSYKIQTVLGSELVTSTSDEDIHSQDSSTSSNSTVLLLLGRH</sequence>
<dbReference type="PROSITE" id="PS50853">
    <property type="entry name" value="FN3"/>
    <property type="match status" value="1"/>
</dbReference>
<dbReference type="PANTHER" id="PTHR48423">
    <property type="entry name" value="INTERLEUKIN-27 RECEPTOR SUBUNIT ALPHA"/>
    <property type="match status" value="1"/>
</dbReference>
<keyword evidence="4" id="KW-0732">Signal</keyword>
<feature type="region of interest" description="Disordered" evidence="10">
    <location>
        <begin position="894"/>
        <end position="913"/>
    </location>
</feature>
<evidence type="ECO:0000256" key="10">
    <source>
        <dbReference type="SAM" id="MobiDB-lite"/>
    </source>
</evidence>
<dbReference type="FunFam" id="2.60.40.10:FF:001286">
    <property type="entry name" value="Oncostatin-M-specific receptor subunit beta"/>
    <property type="match status" value="1"/>
</dbReference>
<gene>
    <name evidence="12" type="primary">OSMR</name>
</gene>
<dbReference type="OMA" id="GKMMQYN"/>
<evidence type="ECO:0000259" key="11">
    <source>
        <dbReference type="PROSITE" id="PS50853"/>
    </source>
</evidence>
<dbReference type="InterPro" id="IPR048497">
    <property type="entry name" value="LIF-R-like_Ig-like"/>
</dbReference>
<evidence type="ECO:0000256" key="4">
    <source>
        <dbReference type="ARBA" id="ARBA00022729"/>
    </source>
</evidence>
<dbReference type="InterPro" id="IPR013783">
    <property type="entry name" value="Ig-like_fold"/>
</dbReference>
<dbReference type="CDD" id="cd00063">
    <property type="entry name" value="FN3"/>
    <property type="match status" value="1"/>
</dbReference>
<name>A0A8C0GIM0_CHEAB</name>
<dbReference type="Pfam" id="PF17971">
    <property type="entry name" value="LIFR_D2"/>
    <property type="match status" value="1"/>
</dbReference>
<dbReference type="GO" id="GO:0019838">
    <property type="term" value="F:growth factor binding"/>
    <property type="evidence" value="ECO:0007669"/>
    <property type="project" value="Ensembl"/>
</dbReference>
<evidence type="ECO:0000256" key="8">
    <source>
        <dbReference type="ARBA" id="ARBA00023170"/>
    </source>
</evidence>
<keyword evidence="3" id="KW-0812">Transmembrane</keyword>
<organism evidence="12 13">
    <name type="scientific">Chelonoidis abingdonii</name>
    <name type="common">Abingdon island giant tortoise</name>
    <name type="synonym">Testudo abingdonii</name>
    <dbReference type="NCBI Taxonomy" id="106734"/>
    <lineage>
        <taxon>Eukaryota</taxon>
        <taxon>Metazoa</taxon>
        <taxon>Chordata</taxon>
        <taxon>Craniata</taxon>
        <taxon>Vertebrata</taxon>
        <taxon>Euteleostomi</taxon>
        <taxon>Archelosauria</taxon>
        <taxon>Testudinata</taxon>
        <taxon>Testudines</taxon>
        <taxon>Cryptodira</taxon>
        <taxon>Durocryptodira</taxon>
        <taxon>Testudinoidea</taxon>
        <taxon>Testudinidae</taxon>
        <taxon>Chelonoidis</taxon>
    </lineage>
</organism>
<dbReference type="FunFam" id="2.60.40.10:FF:000607">
    <property type="entry name" value="Leukemia inhibitory factor receptor"/>
    <property type="match status" value="1"/>
</dbReference>
<comment type="similarity">
    <text evidence="2">Belongs to the type I cytokine receptor family. Type 2 subfamily.</text>
</comment>
<dbReference type="InterPro" id="IPR040817">
    <property type="entry name" value="LIFR_D2"/>
</dbReference>
<evidence type="ECO:0000256" key="5">
    <source>
        <dbReference type="ARBA" id="ARBA00022737"/>
    </source>
</evidence>
<dbReference type="Ensembl" id="ENSCABT00000010328.1">
    <property type="protein sequence ID" value="ENSCABP00000009415.1"/>
    <property type="gene ID" value="ENSCABG00000007091.1"/>
</dbReference>
<dbReference type="SUPFAM" id="SSF49265">
    <property type="entry name" value="Fibronectin type III"/>
    <property type="match status" value="3"/>
</dbReference>
<keyword evidence="7" id="KW-0472">Membrane</keyword>
<keyword evidence="5" id="KW-0677">Repeat</keyword>
<dbReference type="GeneTree" id="ENSGT00940000160851"/>
<accession>A0A8C0GIM0</accession>
<proteinExistence type="inferred from homology"/>
<dbReference type="Pfam" id="PF21177">
    <property type="entry name" value="LIF-R_Ig-like"/>
    <property type="match status" value="1"/>
</dbReference>
<feature type="domain" description="Fibronectin type-III" evidence="11">
    <location>
        <begin position="570"/>
        <end position="683"/>
    </location>
</feature>
<dbReference type="AlphaFoldDB" id="A0A8C0GIM0"/>
<dbReference type="InterPro" id="IPR052672">
    <property type="entry name" value="Type1_Cytokine_Rcpt_Type2"/>
</dbReference>
<evidence type="ECO:0000313" key="13">
    <source>
        <dbReference type="Proteomes" id="UP000694404"/>
    </source>
</evidence>
<evidence type="ECO:0000256" key="7">
    <source>
        <dbReference type="ARBA" id="ARBA00023136"/>
    </source>
</evidence>
<keyword evidence="13" id="KW-1185">Reference proteome</keyword>
<dbReference type="Pfam" id="PF25552">
    <property type="entry name" value="LIFR_D4"/>
    <property type="match status" value="1"/>
</dbReference>
<keyword evidence="9" id="KW-0325">Glycoprotein</keyword>
<dbReference type="Proteomes" id="UP000694404">
    <property type="component" value="Unplaced"/>
</dbReference>
<evidence type="ECO:0000256" key="6">
    <source>
        <dbReference type="ARBA" id="ARBA00022989"/>
    </source>
</evidence>